<dbReference type="Proteomes" id="UP001454036">
    <property type="component" value="Unassembled WGS sequence"/>
</dbReference>
<evidence type="ECO:0000313" key="3">
    <source>
        <dbReference type="Proteomes" id="UP001454036"/>
    </source>
</evidence>
<name>A0AAV3NL83_LITER</name>
<dbReference type="AlphaFoldDB" id="A0AAV3NL83"/>
<sequence>MKAAPGSGSSSSTTRSLSNTNRREDDAMKLKKADLTVQLVDDNQYHVKVDFRGPKYIPYQGFRCAYNNTMTKLLSYMEGISKRIKRRLKLDHE</sequence>
<feature type="compositionally biased region" description="Low complexity" evidence="1">
    <location>
        <begin position="1"/>
        <end position="20"/>
    </location>
</feature>
<accession>A0AAV3NL83</accession>
<organism evidence="2 3">
    <name type="scientific">Lithospermum erythrorhizon</name>
    <name type="common">Purple gromwell</name>
    <name type="synonym">Lithospermum officinale var. erythrorhizon</name>
    <dbReference type="NCBI Taxonomy" id="34254"/>
    <lineage>
        <taxon>Eukaryota</taxon>
        <taxon>Viridiplantae</taxon>
        <taxon>Streptophyta</taxon>
        <taxon>Embryophyta</taxon>
        <taxon>Tracheophyta</taxon>
        <taxon>Spermatophyta</taxon>
        <taxon>Magnoliopsida</taxon>
        <taxon>eudicotyledons</taxon>
        <taxon>Gunneridae</taxon>
        <taxon>Pentapetalae</taxon>
        <taxon>asterids</taxon>
        <taxon>lamiids</taxon>
        <taxon>Boraginales</taxon>
        <taxon>Boraginaceae</taxon>
        <taxon>Boraginoideae</taxon>
        <taxon>Lithospermeae</taxon>
        <taxon>Lithospermum</taxon>
    </lineage>
</organism>
<gene>
    <name evidence="2" type="ORF">LIER_01526</name>
</gene>
<reference evidence="2 3" key="1">
    <citation type="submission" date="2024-01" db="EMBL/GenBank/DDBJ databases">
        <title>The complete chloroplast genome sequence of Lithospermum erythrorhizon: insights into the phylogenetic relationship among Boraginaceae species and the maternal lineages of purple gromwells.</title>
        <authorList>
            <person name="Okada T."/>
            <person name="Watanabe K."/>
        </authorList>
    </citation>
    <scope>NUCLEOTIDE SEQUENCE [LARGE SCALE GENOMIC DNA]</scope>
</reference>
<protein>
    <submittedName>
        <fullName evidence="2">Uncharacterized protein</fullName>
    </submittedName>
</protein>
<proteinExistence type="predicted"/>
<evidence type="ECO:0000256" key="1">
    <source>
        <dbReference type="SAM" id="MobiDB-lite"/>
    </source>
</evidence>
<evidence type="ECO:0000313" key="2">
    <source>
        <dbReference type="EMBL" id="GAA0140109.1"/>
    </source>
</evidence>
<keyword evidence="3" id="KW-1185">Reference proteome</keyword>
<feature type="region of interest" description="Disordered" evidence="1">
    <location>
        <begin position="1"/>
        <end position="27"/>
    </location>
</feature>
<comment type="caution">
    <text evidence="2">The sequence shown here is derived from an EMBL/GenBank/DDBJ whole genome shotgun (WGS) entry which is preliminary data.</text>
</comment>
<dbReference type="EMBL" id="BAABME010000148">
    <property type="protein sequence ID" value="GAA0140109.1"/>
    <property type="molecule type" value="Genomic_DNA"/>
</dbReference>